<accession>A0A0F9L3I7</accession>
<evidence type="ECO:0000313" key="2">
    <source>
        <dbReference type="EMBL" id="KKM81686.1"/>
    </source>
</evidence>
<reference evidence="2" key="1">
    <citation type="journal article" date="2015" name="Nature">
        <title>Complex archaea that bridge the gap between prokaryotes and eukaryotes.</title>
        <authorList>
            <person name="Spang A."/>
            <person name="Saw J.H."/>
            <person name="Jorgensen S.L."/>
            <person name="Zaremba-Niedzwiedzka K."/>
            <person name="Martijn J."/>
            <person name="Lind A.E."/>
            <person name="van Eijk R."/>
            <person name="Schleper C."/>
            <person name="Guy L."/>
            <person name="Ettema T.J."/>
        </authorList>
    </citation>
    <scope>NUCLEOTIDE SEQUENCE</scope>
</reference>
<feature type="transmembrane region" description="Helical" evidence="1">
    <location>
        <begin position="194"/>
        <end position="215"/>
    </location>
</feature>
<gene>
    <name evidence="2" type="ORF">LCGC14_1327270</name>
</gene>
<keyword evidence="1" id="KW-0472">Membrane</keyword>
<organism evidence="2">
    <name type="scientific">marine sediment metagenome</name>
    <dbReference type="NCBI Taxonomy" id="412755"/>
    <lineage>
        <taxon>unclassified sequences</taxon>
        <taxon>metagenomes</taxon>
        <taxon>ecological metagenomes</taxon>
    </lineage>
</organism>
<protein>
    <submittedName>
        <fullName evidence="2">Uncharacterized protein</fullName>
    </submittedName>
</protein>
<name>A0A0F9L3I7_9ZZZZ</name>
<dbReference type="EMBL" id="LAZR01007982">
    <property type="protein sequence ID" value="KKM81686.1"/>
    <property type="molecule type" value="Genomic_DNA"/>
</dbReference>
<dbReference type="AlphaFoldDB" id="A0A0F9L3I7"/>
<proteinExistence type="predicted"/>
<sequence length="274" mass="31329">MTDNAQSIEIEELVLTLHALIEQQQELLADSQEQGKTNNEHVQQISAMIKQLTGLLKIYQDKEQLIIDNTSQVLKNNINAAFQQNQKSYHALIDQGFTTHIDTASKRLSTVAVKIEKQFDDLETAAHNSKTEFESRQGFFKMYEDTYETQSRKLQESVDSTTTAVIDSTKDRLDDVANDFSYNLVKHLSWKVTAMLGALCICIMLLTFGSTWLLVPSKAEISQRQSQYNALERAQLFNKVIQADDGYYAEVDTTKCRKDFKSKLFSNPTWCKFK</sequence>
<keyword evidence="1" id="KW-1133">Transmembrane helix</keyword>
<comment type="caution">
    <text evidence="2">The sequence shown here is derived from an EMBL/GenBank/DDBJ whole genome shotgun (WGS) entry which is preliminary data.</text>
</comment>
<keyword evidence="1" id="KW-0812">Transmembrane</keyword>
<evidence type="ECO:0000256" key="1">
    <source>
        <dbReference type="SAM" id="Phobius"/>
    </source>
</evidence>